<dbReference type="Gene3D" id="1.10.510.10">
    <property type="entry name" value="Transferase(Phosphotransferase) domain 1"/>
    <property type="match status" value="1"/>
</dbReference>
<dbReference type="AlphaFoldDB" id="A0A0V0Q9F5"/>
<dbReference type="GO" id="GO:0004672">
    <property type="term" value="F:protein kinase activity"/>
    <property type="evidence" value="ECO:0007669"/>
    <property type="project" value="InterPro"/>
</dbReference>
<feature type="domain" description="Protein kinase" evidence="1">
    <location>
        <begin position="1"/>
        <end position="216"/>
    </location>
</feature>
<keyword evidence="2" id="KW-0808">Transferase</keyword>
<dbReference type="Pfam" id="PF00069">
    <property type="entry name" value="Pkinase"/>
    <property type="match status" value="1"/>
</dbReference>
<sequence length="216" mass="25343">MGSCSGKTQRQKFNQSEQQQQKFNCKMTCHINIPRIQNNLYDKKSLQSGYITDLYKGGSIFEALTEQSIQQNPVKIAFIMKQIFSALTYLHENNIIYSNLSDESVTFILEDGKYIKSNGKLIYIYEFSHQILGLLIELQDLENIYKQNSDQDNQQFNKLIQNNDIQQFEYQAPEKLAKNNISIQSDIWSCGIFLYYLFTGETPQFYDKNRKFDLKQ</sequence>
<proteinExistence type="predicted"/>
<keyword evidence="3" id="KW-1185">Reference proteome</keyword>
<dbReference type="InterPro" id="IPR011009">
    <property type="entry name" value="Kinase-like_dom_sf"/>
</dbReference>
<name>A0A0V0Q9F5_PSEPJ</name>
<keyword evidence="2" id="KW-0418">Kinase</keyword>
<gene>
    <name evidence="2" type="ORF">PPERSA_04779</name>
</gene>
<accession>A0A0V0Q9F5</accession>
<reference evidence="2 3" key="1">
    <citation type="journal article" date="2015" name="Sci. Rep.">
        <title>Genome of the facultative scuticociliatosis pathogen Pseudocohnilembus persalinus provides insight into its virulence through horizontal gene transfer.</title>
        <authorList>
            <person name="Xiong J."/>
            <person name="Wang G."/>
            <person name="Cheng J."/>
            <person name="Tian M."/>
            <person name="Pan X."/>
            <person name="Warren A."/>
            <person name="Jiang C."/>
            <person name="Yuan D."/>
            <person name="Miao W."/>
        </authorList>
    </citation>
    <scope>NUCLEOTIDE SEQUENCE [LARGE SCALE GENOMIC DNA]</scope>
    <source>
        <strain evidence="2">36N120E</strain>
    </source>
</reference>
<evidence type="ECO:0000259" key="1">
    <source>
        <dbReference type="PROSITE" id="PS50011"/>
    </source>
</evidence>
<dbReference type="SUPFAM" id="SSF56112">
    <property type="entry name" value="Protein kinase-like (PK-like)"/>
    <property type="match status" value="1"/>
</dbReference>
<dbReference type="PROSITE" id="PS50011">
    <property type="entry name" value="PROTEIN_KINASE_DOM"/>
    <property type="match status" value="1"/>
</dbReference>
<dbReference type="GO" id="GO:0005524">
    <property type="term" value="F:ATP binding"/>
    <property type="evidence" value="ECO:0007669"/>
    <property type="project" value="InterPro"/>
</dbReference>
<organism evidence="2 3">
    <name type="scientific">Pseudocohnilembus persalinus</name>
    <name type="common">Ciliate</name>
    <dbReference type="NCBI Taxonomy" id="266149"/>
    <lineage>
        <taxon>Eukaryota</taxon>
        <taxon>Sar</taxon>
        <taxon>Alveolata</taxon>
        <taxon>Ciliophora</taxon>
        <taxon>Intramacronucleata</taxon>
        <taxon>Oligohymenophorea</taxon>
        <taxon>Scuticociliatia</taxon>
        <taxon>Philasterida</taxon>
        <taxon>Pseudocohnilembidae</taxon>
        <taxon>Pseudocohnilembus</taxon>
    </lineage>
</organism>
<dbReference type="PANTHER" id="PTHR24347">
    <property type="entry name" value="SERINE/THREONINE-PROTEIN KINASE"/>
    <property type="match status" value="1"/>
</dbReference>
<evidence type="ECO:0000313" key="3">
    <source>
        <dbReference type="Proteomes" id="UP000054937"/>
    </source>
</evidence>
<dbReference type="OrthoDB" id="4062651at2759"/>
<protein>
    <submittedName>
        <fullName evidence="2">Protein kinase-like domain</fullName>
    </submittedName>
</protein>
<comment type="caution">
    <text evidence="2">The sequence shown here is derived from an EMBL/GenBank/DDBJ whole genome shotgun (WGS) entry which is preliminary data.</text>
</comment>
<dbReference type="Proteomes" id="UP000054937">
    <property type="component" value="Unassembled WGS sequence"/>
</dbReference>
<dbReference type="EMBL" id="LDAU01000227">
    <property type="protein sequence ID" value="KRW98846.1"/>
    <property type="molecule type" value="Genomic_DNA"/>
</dbReference>
<dbReference type="InterPro" id="IPR000719">
    <property type="entry name" value="Prot_kinase_dom"/>
</dbReference>
<evidence type="ECO:0000313" key="2">
    <source>
        <dbReference type="EMBL" id="KRW98846.1"/>
    </source>
</evidence>
<dbReference type="InParanoid" id="A0A0V0Q9F5"/>